<keyword evidence="3" id="KW-1133">Transmembrane helix</keyword>
<evidence type="ECO:0000256" key="2">
    <source>
        <dbReference type="SAM" id="MobiDB-lite"/>
    </source>
</evidence>
<evidence type="ECO:0000313" key="4">
    <source>
        <dbReference type="EMBL" id="MBO8436018.1"/>
    </source>
</evidence>
<proteinExistence type="predicted"/>
<sequence>MQGKLYQDSSSIYEDEARILFDYFSQAADRIIEEENKATARIEEAKDSLNRALQNGKKKKIRNTVLFILALAGAAVLFYIGETNPSYVVAGLAAIFLLMLISSIVSSNKKVEAEKAKVSEGEAAFSAIRRNYRVDKLGVAYVPVAKKIPFGSQNITVDLSGAVQDENFELISINEPDKFEDDVNAFKKTLSSVPLVEGSRIASNVDTADFSPSMQEVPIYDYLSSISNGIGTIETDLKNVDKKSVSIPVIAPGSETMDFLSKCGTTEPEDYPVVNVFDSSSVEPKLNVLLDIYNQRKNTSTGDEKALENLISLIGISAQTIVGTKMNCSAAILEYNNGIFANVLKSPYRNYSPKLEAETIEEIKSMNFNFGDMAETYRPFKFKESSLMKFDLYSGSWIDETGGRTSMPFGLHQIQEEIFMPIVNNLMEENRIERRKIYERIQTQKLEYLNKWHTETQDFYGRNRDTSDTLKSNIIEALSSYNSSYATWKAIKDTISKMDEQQSLLGGKTETDNTAASSMIIAAEQVNNNFKALEEEFDAYMERLQDDIDEKADKFGKVTYYEAYLYASEAQKAAVAAGNISTFDSRKLKLAKASPYLAEYGTLPPQPSVDDEVYEIMDKNLASEATDLLNKLHENEVDESENVEAIVFTDEDGNNGASDAPDSDKE</sequence>
<protein>
    <submittedName>
        <fullName evidence="4">Uncharacterized protein</fullName>
    </submittedName>
</protein>
<feature type="coiled-coil region" evidence="1">
    <location>
        <begin position="516"/>
        <end position="550"/>
    </location>
</feature>
<feature type="transmembrane region" description="Helical" evidence="3">
    <location>
        <begin position="61"/>
        <end position="81"/>
    </location>
</feature>
<evidence type="ECO:0000256" key="3">
    <source>
        <dbReference type="SAM" id="Phobius"/>
    </source>
</evidence>
<organism evidence="4 5">
    <name type="scientific">Candidatus Ornithospirochaeta stercoripullorum</name>
    <dbReference type="NCBI Taxonomy" id="2840899"/>
    <lineage>
        <taxon>Bacteria</taxon>
        <taxon>Pseudomonadati</taxon>
        <taxon>Spirochaetota</taxon>
        <taxon>Spirochaetia</taxon>
        <taxon>Spirochaetales</taxon>
        <taxon>Spirochaetaceae</taxon>
        <taxon>Spirochaetaceae incertae sedis</taxon>
        <taxon>Candidatus Ornithospirochaeta</taxon>
    </lineage>
</organism>
<gene>
    <name evidence="4" type="ORF">IAA97_03465</name>
</gene>
<keyword evidence="1" id="KW-0175">Coiled coil</keyword>
<feature type="transmembrane region" description="Helical" evidence="3">
    <location>
        <begin position="87"/>
        <end position="105"/>
    </location>
</feature>
<evidence type="ECO:0000256" key="1">
    <source>
        <dbReference type="SAM" id="Coils"/>
    </source>
</evidence>
<name>A0A9D9E054_9SPIO</name>
<accession>A0A9D9E054</accession>
<comment type="caution">
    <text evidence="4">The sequence shown here is derived from an EMBL/GenBank/DDBJ whole genome shotgun (WGS) entry which is preliminary data.</text>
</comment>
<reference evidence="4" key="2">
    <citation type="journal article" date="2021" name="PeerJ">
        <title>Extensive microbial diversity within the chicken gut microbiome revealed by metagenomics and culture.</title>
        <authorList>
            <person name="Gilroy R."/>
            <person name="Ravi A."/>
            <person name="Getino M."/>
            <person name="Pursley I."/>
            <person name="Horton D.L."/>
            <person name="Alikhan N.F."/>
            <person name="Baker D."/>
            <person name="Gharbi K."/>
            <person name="Hall N."/>
            <person name="Watson M."/>
            <person name="Adriaenssens E.M."/>
            <person name="Foster-Nyarko E."/>
            <person name="Jarju S."/>
            <person name="Secka A."/>
            <person name="Antonio M."/>
            <person name="Oren A."/>
            <person name="Chaudhuri R.R."/>
            <person name="La Ragione R."/>
            <person name="Hildebrand F."/>
            <person name="Pallen M.J."/>
        </authorList>
    </citation>
    <scope>NUCLEOTIDE SEQUENCE</scope>
    <source>
        <strain evidence="4">7293</strain>
    </source>
</reference>
<dbReference type="AlphaFoldDB" id="A0A9D9E054"/>
<feature type="region of interest" description="Disordered" evidence="2">
    <location>
        <begin position="636"/>
        <end position="666"/>
    </location>
</feature>
<keyword evidence="3" id="KW-0812">Transmembrane</keyword>
<dbReference type="EMBL" id="JADIMT010000044">
    <property type="protein sequence ID" value="MBO8436018.1"/>
    <property type="molecule type" value="Genomic_DNA"/>
</dbReference>
<keyword evidence="3" id="KW-0472">Membrane</keyword>
<reference evidence="4" key="1">
    <citation type="submission" date="2020-10" db="EMBL/GenBank/DDBJ databases">
        <authorList>
            <person name="Gilroy R."/>
        </authorList>
    </citation>
    <scope>NUCLEOTIDE SEQUENCE</scope>
    <source>
        <strain evidence="4">7293</strain>
    </source>
</reference>
<feature type="coiled-coil region" evidence="1">
    <location>
        <begin position="28"/>
        <end position="55"/>
    </location>
</feature>
<evidence type="ECO:0000313" key="5">
    <source>
        <dbReference type="Proteomes" id="UP000823615"/>
    </source>
</evidence>
<dbReference type="Proteomes" id="UP000823615">
    <property type="component" value="Unassembled WGS sequence"/>
</dbReference>